<evidence type="ECO:0000313" key="1">
    <source>
        <dbReference type="EMBL" id="NGO69530.1"/>
    </source>
</evidence>
<dbReference type="AlphaFoldDB" id="A0A6G4WY20"/>
<gene>
    <name evidence="1" type="ORF">G5C65_14435</name>
</gene>
<comment type="caution">
    <text evidence="1">The sequence shown here is derived from an EMBL/GenBank/DDBJ whole genome shotgun (WGS) entry which is preliminary data.</text>
</comment>
<accession>A0A6G4WY20</accession>
<sequence length="101" mass="11569">MARWGLIVEELPVGGNALPLANVLAEFEAVSRREAEELAKPHIRAYTPRHPMTPKRNRLYRTADGWMLVGEGAFQKHYPYHFRVCELEWDSDAAPVEDADH</sequence>
<keyword evidence="2" id="KW-1185">Reference proteome</keyword>
<name>A0A6G4WY20_9ACTN</name>
<dbReference type="Proteomes" id="UP000477722">
    <property type="component" value="Unassembled WGS sequence"/>
</dbReference>
<dbReference type="RefSeq" id="WP_165299217.1">
    <property type="nucleotide sequence ID" value="NZ_JAAKZZ010000123.1"/>
</dbReference>
<organism evidence="1 2">
    <name type="scientific">Streptomyces boncukensis</name>
    <dbReference type="NCBI Taxonomy" id="2711219"/>
    <lineage>
        <taxon>Bacteria</taxon>
        <taxon>Bacillati</taxon>
        <taxon>Actinomycetota</taxon>
        <taxon>Actinomycetes</taxon>
        <taxon>Kitasatosporales</taxon>
        <taxon>Streptomycetaceae</taxon>
        <taxon>Streptomyces</taxon>
    </lineage>
</organism>
<reference evidence="1 2" key="1">
    <citation type="submission" date="2020-02" db="EMBL/GenBank/DDBJ databases">
        <title>Whole-genome analyses of novel actinobacteria.</title>
        <authorList>
            <person name="Sahin N."/>
            <person name="Tatar D."/>
        </authorList>
    </citation>
    <scope>NUCLEOTIDE SEQUENCE [LARGE SCALE GENOMIC DNA]</scope>
    <source>
        <strain evidence="1 2">SB3404</strain>
    </source>
</reference>
<proteinExistence type="predicted"/>
<dbReference type="EMBL" id="JAAKZZ010000123">
    <property type="protein sequence ID" value="NGO69530.1"/>
    <property type="molecule type" value="Genomic_DNA"/>
</dbReference>
<protein>
    <submittedName>
        <fullName evidence="1">Uncharacterized protein</fullName>
    </submittedName>
</protein>
<evidence type="ECO:0000313" key="2">
    <source>
        <dbReference type="Proteomes" id="UP000477722"/>
    </source>
</evidence>